<evidence type="ECO:0000313" key="3">
    <source>
        <dbReference type="Proteomes" id="UP000824246"/>
    </source>
</evidence>
<evidence type="ECO:0000256" key="1">
    <source>
        <dbReference type="SAM" id="Phobius"/>
    </source>
</evidence>
<organism evidence="2 3">
    <name type="scientific">Candidatus Barnesiella excrementipullorum</name>
    <dbReference type="NCBI Taxonomy" id="2838479"/>
    <lineage>
        <taxon>Bacteria</taxon>
        <taxon>Pseudomonadati</taxon>
        <taxon>Bacteroidota</taxon>
        <taxon>Bacteroidia</taxon>
        <taxon>Bacteroidales</taxon>
        <taxon>Barnesiellaceae</taxon>
        <taxon>Barnesiella</taxon>
    </lineage>
</organism>
<gene>
    <name evidence="2" type="ORF">H9982_05735</name>
</gene>
<dbReference type="EMBL" id="DXFB01000150">
    <property type="protein sequence ID" value="HIX45702.1"/>
    <property type="molecule type" value="Genomic_DNA"/>
</dbReference>
<reference evidence="2" key="1">
    <citation type="journal article" date="2021" name="PeerJ">
        <title>Extensive microbial diversity within the chicken gut microbiome revealed by metagenomics and culture.</title>
        <authorList>
            <person name="Gilroy R."/>
            <person name="Ravi A."/>
            <person name="Getino M."/>
            <person name="Pursley I."/>
            <person name="Horton D.L."/>
            <person name="Alikhan N.F."/>
            <person name="Baker D."/>
            <person name="Gharbi K."/>
            <person name="Hall N."/>
            <person name="Watson M."/>
            <person name="Adriaenssens E.M."/>
            <person name="Foster-Nyarko E."/>
            <person name="Jarju S."/>
            <person name="Secka A."/>
            <person name="Antonio M."/>
            <person name="Oren A."/>
            <person name="Chaudhuri R.R."/>
            <person name="La Ragione R."/>
            <person name="Hildebrand F."/>
            <person name="Pallen M.J."/>
        </authorList>
    </citation>
    <scope>NUCLEOTIDE SEQUENCE</scope>
    <source>
        <strain evidence="2">ChiHjej12B11-16260</strain>
    </source>
</reference>
<protein>
    <recommendedName>
        <fullName evidence="4">Cell division protein FtsQ</fullName>
    </recommendedName>
</protein>
<dbReference type="AlphaFoldDB" id="A0A9D1VSA1"/>
<feature type="transmembrane region" description="Helical" evidence="1">
    <location>
        <begin position="7"/>
        <end position="25"/>
    </location>
</feature>
<dbReference type="Proteomes" id="UP000824246">
    <property type="component" value="Unassembled WGS sequence"/>
</dbReference>
<comment type="caution">
    <text evidence="2">The sequence shown here is derived from an EMBL/GenBank/DDBJ whole genome shotgun (WGS) entry which is preliminary data.</text>
</comment>
<evidence type="ECO:0000313" key="2">
    <source>
        <dbReference type="EMBL" id="HIX45702.1"/>
    </source>
</evidence>
<reference evidence="2" key="2">
    <citation type="submission" date="2021-04" db="EMBL/GenBank/DDBJ databases">
        <authorList>
            <person name="Gilroy R."/>
        </authorList>
    </citation>
    <scope>NUCLEOTIDE SEQUENCE</scope>
    <source>
        <strain evidence="2">ChiHjej12B11-16260</strain>
    </source>
</reference>
<proteinExistence type="predicted"/>
<accession>A0A9D1VSA1</accession>
<evidence type="ECO:0008006" key="4">
    <source>
        <dbReference type="Google" id="ProtNLM"/>
    </source>
</evidence>
<keyword evidence="1" id="KW-1133">Transmembrane helix</keyword>
<keyword evidence="1" id="KW-0472">Membrane</keyword>
<name>A0A9D1VSA1_9BACT</name>
<sequence>MKLFLKISAVVLLVGYLAVSLYLWGDNDRNRPCELFEITVADSTECNLLTRDDLRAYLAEAGLLPEGKPMRQVDTEQIERCVREIDLLCHVKCYHKRQGDVYLSVEQRRPVARVISDEGDNYYLDADGGRIAVDAMYLDYLPLVLGCDDDTLSARDLLPMISYISSHPFWNAQVEHIYISPSHEVSLIPRVGNHTILLGSPRDYEGKLSRVLALYEQVMPRIGWAAYDTISVKFDGQVVCTRKNKKYKHNSWSKI</sequence>
<keyword evidence="1" id="KW-0812">Transmembrane</keyword>